<reference evidence="1 2" key="1">
    <citation type="journal article" date="2023" name="Arcadia Sci">
        <title>De novo assembly of a long-read Amblyomma americanum tick genome.</title>
        <authorList>
            <person name="Chou S."/>
            <person name="Poskanzer K.E."/>
            <person name="Rollins M."/>
            <person name="Thuy-Boun P.S."/>
        </authorList>
    </citation>
    <scope>NUCLEOTIDE SEQUENCE [LARGE SCALE GENOMIC DNA]</scope>
    <source>
        <strain evidence="1">F_SG_1</strain>
        <tissue evidence="1">Salivary glands</tissue>
    </source>
</reference>
<organism evidence="1 2">
    <name type="scientific">Amblyomma americanum</name>
    <name type="common">Lone star tick</name>
    <dbReference type="NCBI Taxonomy" id="6943"/>
    <lineage>
        <taxon>Eukaryota</taxon>
        <taxon>Metazoa</taxon>
        <taxon>Ecdysozoa</taxon>
        <taxon>Arthropoda</taxon>
        <taxon>Chelicerata</taxon>
        <taxon>Arachnida</taxon>
        <taxon>Acari</taxon>
        <taxon>Parasitiformes</taxon>
        <taxon>Ixodida</taxon>
        <taxon>Ixodoidea</taxon>
        <taxon>Ixodidae</taxon>
        <taxon>Amblyomminae</taxon>
        <taxon>Amblyomma</taxon>
    </lineage>
</organism>
<evidence type="ECO:0000313" key="2">
    <source>
        <dbReference type="Proteomes" id="UP001321473"/>
    </source>
</evidence>
<evidence type="ECO:0000313" key="1">
    <source>
        <dbReference type="EMBL" id="KAK8774418.1"/>
    </source>
</evidence>
<dbReference type="Gene3D" id="3.80.10.10">
    <property type="entry name" value="Ribonuclease Inhibitor"/>
    <property type="match status" value="1"/>
</dbReference>
<comment type="caution">
    <text evidence="1">The sequence shown here is derived from an EMBL/GenBank/DDBJ whole genome shotgun (WGS) entry which is preliminary data.</text>
</comment>
<accession>A0AAQ4EIE4</accession>
<dbReference type="InterPro" id="IPR032675">
    <property type="entry name" value="LRR_dom_sf"/>
</dbReference>
<dbReference type="Proteomes" id="UP001321473">
    <property type="component" value="Unassembled WGS sequence"/>
</dbReference>
<dbReference type="EMBL" id="JARKHS020015418">
    <property type="protein sequence ID" value="KAK8774418.1"/>
    <property type="molecule type" value="Genomic_DNA"/>
</dbReference>
<sequence>MVTIDSRYNERHLLPPLCDILRESGADHKVFFGSYNTEDDLELLKSSGFRSYHAYPSLRSKEKFLAVFDYLSNFSHITAVHLSIWTSNIDADMAVAIASFIARTKTLRRLFLSSRPEDAYLLTAHECWATVVSSLNLNRSLRELQVDKVRLNDKGVKGLALAVASSRCIRSVHFIPCRQRDASVFIQALGETLDDNYSLLNLSIECYMEKEVSKQWFAIAEVPRRNAGVVALAAYFANGVRFDRDCAHSLEQVWRSPSLLEELVETSGLDNDVAMAWIRRRLATIEDMDVFMRLAGVVKERIQCLPLPPGDSRLQLDDLDEYCLRMVRRYLTLRDIKADDPTSIA</sequence>
<keyword evidence="2" id="KW-1185">Reference proteome</keyword>
<protein>
    <submittedName>
        <fullName evidence="1">Uncharacterized protein</fullName>
    </submittedName>
</protein>
<dbReference type="AlphaFoldDB" id="A0AAQ4EIE4"/>
<proteinExistence type="predicted"/>
<dbReference type="SUPFAM" id="SSF52047">
    <property type="entry name" value="RNI-like"/>
    <property type="match status" value="1"/>
</dbReference>
<gene>
    <name evidence="1" type="ORF">V5799_011053</name>
</gene>
<name>A0AAQ4EIE4_AMBAM</name>